<dbReference type="EMBL" id="VIIS01002103">
    <property type="protein sequence ID" value="KAF0288530.1"/>
    <property type="molecule type" value="Genomic_DNA"/>
</dbReference>
<protein>
    <submittedName>
        <fullName evidence="3">Proteoglycan 4</fullName>
    </submittedName>
</protein>
<feature type="compositionally biased region" description="Basic and acidic residues" evidence="1">
    <location>
        <begin position="847"/>
        <end position="858"/>
    </location>
</feature>
<dbReference type="OrthoDB" id="6381179at2759"/>
<evidence type="ECO:0000256" key="1">
    <source>
        <dbReference type="SAM" id="MobiDB-lite"/>
    </source>
</evidence>
<feature type="region of interest" description="Disordered" evidence="1">
    <location>
        <begin position="526"/>
        <end position="560"/>
    </location>
</feature>
<dbReference type="AlphaFoldDB" id="A0A6A4VB97"/>
<reference evidence="3 4" key="1">
    <citation type="submission" date="2019-07" db="EMBL/GenBank/DDBJ databases">
        <title>Draft genome assembly of a fouling barnacle, Amphibalanus amphitrite (Darwin, 1854): The first reference genome for Thecostraca.</title>
        <authorList>
            <person name="Kim W."/>
        </authorList>
    </citation>
    <scope>NUCLEOTIDE SEQUENCE [LARGE SCALE GENOMIC DNA]</scope>
    <source>
        <strain evidence="3">SNU_AA5</strain>
        <tissue evidence="3">Soma without cirri and trophi</tissue>
    </source>
</reference>
<feature type="compositionally biased region" description="Low complexity" evidence="1">
    <location>
        <begin position="751"/>
        <end position="772"/>
    </location>
</feature>
<proteinExistence type="predicted"/>
<feature type="compositionally biased region" description="Basic and acidic residues" evidence="1">
    <location>
        <begin position="939"/>
        <end position="951"/>
    </location>
</feature>
<feature type="chain" id="PRO_5025379875" evidence="2">
    <location>
        <begin position="23"/>
        <end position="1029"/>
    </location>
</feature>
<feature type="compositionally biased region" description="Basic residues" evidence="1">
    <location>
        <begin position="529"/>
        <end position="557"/>
    </location>
</feature>
<evidence type="ECO:0000313" key="3">
    <source>
        <dbReference type="EMBL" id="KAF0288530.1"/>
    </source>
</evidence>
<organism evidence="3 4">
    <name type="scientific">Amphibalanus amphitrite</name>
    <name type="common">Striped barnacle</name>
    <name type="synonym">Balanus amphitrite</name>
    <dbReference type="NCBI Taxonomy" id="1232801"/>
    <lineage>
        <taxon>Eukaryota</taxon>
        <taxon>Metazoa</taxon>
        <taxon>Ecdysozoa</taxon>
        <taxon>Arthropoda</taxon>
        <taxon>Crustacea</taxon>
        <taxon>Multicrustacea</taxon>
        <taxon>Cirripedia</taxon>
        <taxon>Thoracica</taxon>
        <taxon>Thoracicalcarea</taxon>
        <taxon>Balanomorpha</taxon>
        <taxon>Balanoidea</taxon>
        <taxon>Balanidae</taxon>
        <taxon>Amphibalaninae</taxon>
        <taxon>Amphibalanus</taxon>
    </lineage>
</organism>
<evidence type="ECO:0000256" key="2">
    <source>
        <dbReference type="SAM" id="SignalP"/>
    </source>
</evidence>
<feature type="compositionally biased region" description="Basic and acidic residues" evidence="1">
    <location>
        <begin position="689"/>
        <end position="716"/>
    </location>
</feature>
<name>A0A6A4VB97_AMPAM</name>
<feature type="compositionally biased region" description="Basic and acidic residues" evidence="1">
    <location>
        <begin position="610"/>
        <end position="638"/>
    </location>
</feature>
<evidence type="ECO:0000313" key="4">
    <source>
        <dbReference type="Proteomes" id="UP000440578"/>
    </source>
</evidence>
<gene>
    <name evidence="3" type="primary">Prg4_0</name>
    <name evidence="3" type="ORF">FJT64_013081</name>
</gene>
<feature type="compositionally biased region" description="Pro residues" evidence="1">
    <location>
        <begin position="881"/>
        <end position="896"/>
    </location>
</feature>
<comment type="caution">
    <text evidence="3">The sequence shown here is derived from an EMBL/GenBank/DDBJ whole genome shotgun (WGS) entry which is preliminary data.</text>
</comment>
<feature type="compositionally biased region" description="Polar residues" evidence="1">
    <location>
        <begin position="899"/>
        <end position="909"/>
    </location>
</feature>
<dbReference type="Proteomes" id="UP000440578">
    <property type="component" value="Unassembled WGS sequence"/>
</dbReference>
<sequence>MSPAVPRPIPVLLLITLGTVMASMETRYASGARRSGLKLLTEPLEERQAVSVTQCLALCGELAGCVALNSGTISDGINCQLLGQRACDGLPLVADAAVDYYDVYDDRQNLTAETQTPFWDDPSCVEGGYCAAECAAEAAGEFCAVDAHCSVHLKPTGVYRCLNSTCQQSESDEFWEVRPGLMLPRWQLWRMDRFEWTWKKLKPGTCSLDVSVKLGTGAEVQLVTTWKDEHAGTRLYFRFTSEVINLYYKDIDGTDHDLLMGVDTNGMVNSDTYSQLKISWCGGNMAIGPVTNPTMASAFASVSQPLDFFKVRSEHADSWMRVDSGVADPWLFQEAGTATDAVMTVPSYSYVFRRIAATNEVTVKYDCKAARDCIVRLQGSAHLVMDIIVGGWFNEGIGLIYYGDSGITSGYLRTGPITTDSEFITFTVHYSSGDITIHQNDGAIPIYTTTAPHQIPDITLVGIGQWRIQDFHWGGAAAEVTRTARPIHSDGGQTRGHRSDAMRSSRWLVAALAVLVLADAVLSEPTLGKGRRRRPHRRPLRPLRPVHHVRRPVHRPRPSTGHIVIFSSAVENHKAPQHETYKAPEHETYKAPQHETYKVPEPSYKAPEPSYKEPEHDTYKAPEPSYKEPEPSYKEPEPSYKAPEPSYKEPEPSYKEPESSYKEPETSYKSPESEYGPPKVSYSYIEPEPGYKEPEPSYKEPEVTYKEPESTYKEPATEYSPPSTDYKEPDASYEKPTSEYGPPKTSTSYIEPETTYGEPETTYGEPETSYGEPETSYGEPETSYGEPETTYGEPELGYKEPEIGYKEPETSYEEHKPVQDYNTLSESDFSDFGDFSAPRFPPFPEFESFKIDAPEHSKTAGGPSPYSPPPTYATPTSAPGYQPPAPSYQPPAPSYQPPSNDYQPPSNDYQPPKNDYQPPKNDYQPPKNDYQPPKNDYQPPKDDYQPPKEDYQPPTPTEPYQAPVYVPSPGQQSSYRPPQIPRPSAHGGATHTTGGGGANYGSEPHKTTLFYGDIQAWESGALPENSYSA</sequence>
<feature type="signal peptide" evidence="2">
    <location>
        <begin position="1"/>
        <end position="22"/>
    </location>
</feature>
<feature type="compositionally biased region" description="Basic and acidic residues" evidence="1">
    <location>
        <begin position="646"/>
        <end position="666"/>
    </location>
</feature>
<feature type="region of interest" description="Disordered" evidence="1">
    <location>
        <begin position="823"/>
        <end position="1005"/>
    </location>
</feature>
<feature type="region of interest" description="Disordered" evidence="1">
    <location>
        <begin position="572"/>
        <end position="799"/>
    </location>
</feature>
<feature type="compositionally biased region" description="Basic and acidic residues" evidence="1">
    <location>
        <begin position="572"/>
        <end position="598"/>
    </location>
</feature>
<keyword evidence="4" id="KW-1185">Reference proteome</keyword>
<keyword evidence="2" id="KW-0732">Signal</keyword>
<feature type="compositionally biased region" description="Basic and acidic residues" evidence="1">
    <location>
        <begin position="725"/>
        <end position="737"/>
    </location>
</feature>
<accession>A0A6A4VB97</accession>